<accession>A0A210QI40</accession>
<evidence type="ECO:0000313" key="7">
    <source>
        <dbReference type="EMBL" id="OWF48445.1"/>
    </source>
</evidence>
<dbReference type="Proteomes" id="UP000242188">
    <property type="component" value="Unassembled WGS sequence"/>
</dbReference>
<keyword evidence="3" id="KW-0106">Calcium</keyword>
<sequence>MHNYKIMKYRYMYTACLTFVLIDNIALGKPASQSTDYLGWSADKAIDGVIGKDMETNGGGSCSSTNPTGSREAWWMVDLQQTSRIKTINITYRQLYPYRLSGFYLYVSYTTAEDNLQNTGYLCYHDDTKDPELPSFNQSRSCPVDGRYVIFYNRRPADNGPKHVPYNSTTDAVVELCEVQVFGCPINRFGLTCRKTCHCGMGGCDPDTGLCDVSWCQSGWMLPTCSEACPTGHFGRDCKETCHCAIPGCNRFNGICIRAGCDVGWEGPTCDKSCDVGKYGKDCKHTCNCASPGCDVITGTCTVPGCEVAWEGSTYDCDIACSISSFGSICTEPECDQFTGLCNVSGCNVRWTGSSCDQVAVKTNSKENLISGEKSGSNALVVPLLASLLFISIGFNIGFIIDRLRNSRQFPTLRFWECFQTIPHYARLIPSESSPRAI</sequence>
<evidence type="ECO:0000256" key="3">
    <source>
        <dbReference type="ARBA" id="ARBA00022837"/>
    </source>
</evidence>
<dbReference type="InterPro" id="IPR008979">
    <property type="entry name" value="Galactose-bd-like_sf"/>
</dbReference>
<evidence type="ECO:0000256" key="5">
    <source>
        <dbReference type="SAM" id="Phobius"/>
    </source>
</evidence>
<dbReference type="SUPFAM" id="SSF49785">
    <property type="entry name" value="Galactose-binding domain-like"/>
    <property type="match status" value="1"/>
</dbReference>
<keyword evidence="5" id="KW-0472">Membrane</keyword>
<evidence type="ECO:0000256" key="2">
    <source>
        <dbReference type="ARBA" id="ARBA00022723"/>
    </source>
</evidence>
<dbReference type="EMBL" id="NEDP02003538">
    <property type="protein sequence ID" value="OWF48445.1"/>
    <property type="molecule type" value="Genomic_DNA"/>
</dbReference>
<keyword evidence="4" id="KW-1015">Disulfide bond</keyword>
<comment type="caution">
    <text evidence="7">The sequence shown here is derived from an EMBL/GenBank/DDBJ whole genome shotgun (WGS) entry which is preliminary data.</text>
</comment>
<dbReference type="PANTHER" id="PTHR24043">
    <property type="entry name" value="SCAVENGER RECEPTOR CLASS F"/>
    <property type="match status" value="1"/>
</dbReference>
<name>A0A210QI40_MIZYE</name>
<dbReference type="GO" id="GO:0046872">
    <property type="term" value="F:metal ion binding"/>
    <property type="evidence" value="ECO:0007669"/>
    <property type="project" value="UniProtKB-KW"/>
</dbReference>
<dbReference type="PANTHER" id="PTHR24043:SF8">
    <property type="entry name" value="EGF-LIKE DOMAIN-CONTAINING PROTEIN"/>
    <property type="match status" value="1"/>
</dbReference>
<feature type="transmembrane region" description="Helical" evidence="5">
    <location>
        <begin position="380"/>
        <end position="401"/>
    </location>
</feature>
<dbReference type="OrthoDB" id="10252017at2759"/>
<proteinExistence type="predicted"/>
<dbReference type="Pfam" id="PF22633">
    <property type="entry name" value="F5_F8_type_C_2"/>
    <property type="match status" value="1"/>
</dbReference>
<dbReference type="Gene3D" id="2.170.300.10">
    <property type="entry name" value="Tie2 ligand-binding domain superfamily"/>
    <property type="match status" value="1"/>
</dbReference>
<keyword evidence="5" id="KW-1133">Transmembrane helix</keyword>
<dbReference type="Gene3D" id="2.60.120.260">
    <property type="entry name" value="Galactose-binding domain-like"/>
    <property type="match status" value="1"/>
</dbReference>
<evidence type="ECO:0000313" key="8">
    <source>
        <dbReference type="Proteomes" id="UP000242188"/>
    </source>
</evidence>
<dbReference type="SMART" id="SM00607">
    <property type="entry name" value="FTP"/>
    <property type="match status" value="1"/>
</dbReference>
<evidence type="ECO:0000259" key="6">
    <source>
        <dbReference type="SMART" id="SM00607"/>
    </source>
</evidence>
<dbReference type="AlphaFoldDB" id="A0A210QI40"/>
<keyword evidence="5" id="KW-0812">Transmembrane</keyword>
<dbReference type="InterPro" id="IPR006585">
    <property type="entry name" value="FTP1"/>
</dbReference>
<organism evidence="7 8">
    <name type="scientific">Mizuhopecten yessoensis</name>
    <name type="common">Japanese scallop</name>
    <name type="synonym">Patinopecten yessoensis</name>
    <dbReference type="NCBI Taxonomy" id="6573"/>
    <lineage>
        <taxon>Eukaryota</taxon>
        <taxon>Metazoa</taxon>
        <taxon>Spiralia</taxon>
        <taxon>Lophotrochozoa</taxon>
        <taxon>Mollusca</taxon>
        <taxon>Bivalvia</taxon>
        <taxon>Autobranchia</taxon>
        <taxon>Pteriomorphia</taxon>
        <taxon>Pectinida</taxon>
        <taxon>Pectinoidea</taxon>
        <taxon>Pectinidae</taxon>
        <taxon>Mizuhopecten</taxon>
    </lineage>
</organism>
<reference evidence="7 8" key="1">
    <citation type="journal article" date="2017" name="Nat. Ecol. Evol.">
        <title>Scallop genome provides insights into evolution of bilaterian karyotype and development.</title>
        <authorList>
            <person name="Wang S."/>
            <person name="Zhang J."/>
            <person name="Jiao W."/>
            <person name="Li J."/>
            <person name="Xun X."/>
            <person name="Sun Y."/>
            <person name="Guo X."/>
            <person name="Huan P."/>
            <person name="Dong B."/>
            <person name="Zhang L."/>
            <person name="Hu X."/>
            <person name="Sun X."/>
            <person name="Wang J."/>
            <person name="Zhao C."/>
            <person name="Wang Y."/>
            <person name="Wang D."/>
            <person name="Huang X."/>
            <person name="Wang R."/>
            <person name="Lv J."/>
            <person name="Li Y."/>
            <person name="Zhang Z."/>
            <person name="Liu B."/>
            <person name="Lu W."/>
            <person name="Hui Y."/>
            <person name="Liang J."/>
            <person name="Zhou Z."/>
            <person name="Hou R."/>
            <person name="Li X."/>
            <person name="Liu Y."/>
            <person name="Li H."/>
            <person name="Ning X."/>
            <person name="Lin Y."/>
            <person name="Zhao L."/>
            <person name="Xing Q."/>
            <person name="Dou J."/>
            <person name="Li Y."/>
            <person name="Mao J."/>
            <person name="Guo H."/>
            <person name="Dou H."/>
            <person name="Li T."/>
            <person name="Mu C."/>
            <person name="Jiang W."/>
            <person name="Fu Q."/>
            <person name="Fu X."/>
            <person name="Miao Y."/>
            <person name="Liu J."/>
            <person name="Yu Q."/>
            <person name="Li R."/>
            <person name="Liao H."/>
            <person name="Li X."/>
            <person name="Kong Y."/>
            <person name="Jiang Z."/>
            <person name="Chourrout D."/>
            <person name="Li R."/>
            <person name="Bao Z."/>
        </authorList>
    </citation>
    <scope>NUCLEOTIDE SEQUENCE [LARGE SCALE GENOMIC DNA]</scope>
    <source>
        <strain evidence="7 8">PY_sf001</strain>
    </source>
</reference>
<keyword evidence="2" id="KW-0479">Metal-binding</keyword>
<gene>
    <name evidence="7" type="ORF">KP79_PYT08312</name>
</gene>
<keyword evidence="8" id="KW-1185">Reference proteome</keyword>
<dbReference type="InterPro" id="IPR042635">
    <property type="entry name" value="MEGF10/SREC1/2-like"/>
</dbReference>
<protein>
    <submittedName>
        <fullName evidence="7">Multiple epidermal growth factor-like domains protein 10</fullName>
    </submittedName>
</protein>
<evidence type="ECO:0000256" key="1">
    <source>
        <dbReference type="ARBA" id="ARBA00022536"/>
    </source>
</evidence>
<keyword evidence="1" id="KW-0245">EGF-like domain</keyword>
<dbReference type="GO" id="GO:0005044">
    <property type="term" value="F:scavenger receptor activity"/>
    <property type="evidence" value="ECO:0007669"/>
    <property type="project" value="InterPro"/>
</dbReference>
<evidence type="ECO:0000256" key="4">
    <source>
        <dbReference type="ARBA" id="ARBA00023157"/>
    </source>
</evidence>
<feature type="domain" description="Fucolectin tachylectin-4 pentraxin-1" evidence="6">
    <location>
        <begin position="22"/>
        <end position="187"/>
    </location>
</feature>